<keyword evidence="2" id="KW-0949">S-adenosyl-L-methionine</keyword>
<dbReference type="SUPFAM" id="SSF102114">
    <property type="entry name" value="Radical SAM enzymes"/>
    <property type="match status" value="1"/>
</dbReference>
<evidence type="ECO:0000256" key="3">
    <source>
        <dbReference type="ARBA" id="ARBA00022723"/>
    </source>
</evidence>
<dbReference type="GO" id="GO:0003824">
    <property type="term" value="F:catalytic activity"/>
    <property type="evidence" value="ECO:0007669"/>
    <property type="project" value="InterPro"/>
</dbReference>
<evidence type="ECO:0000256" key="2">
    <source>
        <dbReference type="ARBA" id="ARBA00022691"/>
    </source>
</evidence>
<sequence>MLKRMKQVGINWLGFGFESANSKILAGVGKQQSTEDMMRDAEMTKEAGINVIGNFLFGLPDDDLNTMRETLDFAEELNCEWVNFYCAMAYPGSQLYIETPEEDLPDKWEDYDQYSPNLKPLPTKYLSSQEVLEFRDMAFQEYFRKEDYLKMIWQKFGGQAIEQIRQMREWSPRGNDASKDRETEKVLRG</sequence>
<dbReference type="PROSITE" id="PS51918">
    <property type="entry name" value="RADICAL_SAM"/>
    <property type="match status" value="1"/>
</dbReference>
<evidence type="ECO:0000313" key="8">
    <source>
        <dbReference type="EMBL" id="KKL17635.1"/>
    </source>
</evidence>
<protein>
    <recommendedName>
        <fullName evidence="7">Radical SAM core domain-containing protein</fullName>
    </recommendedName>
</protein>
<dbReference type="EMBL" id="LAZR01039181">
    <property type="protein sequence ID" value="KKL17635.1"/>
    <property type="molecule type" value="Genomic_DNA"/>
</dbReference>
<keyword evidence="4" id="KW-0408">Iron</keyword>
<feature type="domain" description="Radical SAM core" evidence="7">
    <location>
        <begin position="1"/>
        <end position="121"/>
    </location>
</feature>
<dbReference type="InterPro" id="IPR058240">
    <property type="entry name" value="rSAM_sf"/>
</dbReference>
<evidence type="ECO:0000256" key="4">
    <source>
        <dbReference type="ARBA" id="ARBA00023004"/>
    </source>
</evidence>
<evidence type="ECO:0000256" key="5">
    <source>
        <dbReference type="ARBA" id="ARBA00023014"/>
    </source>
</evidence>
<name>A0A0F9B7K6_9ZZZZ</name>
<dbReference type="AlphaFoldDB" id="A0A0F9B7K6"/>
<dbReference type="Pfam" id="PF04055">
    <property type="entry name" value="Radical_SAM"/>
    <property type="match status" value="1"/>
</dbReference>
<dbReference type="Gene3D" id="3.30.750.200">
    <property type="match status" value="1"/>
</dbReference>
<organism evidence="8">
    <name type="scientific">marine sediment metagenome</name>
    <dbReference type="NCBI Taxonomy" id="412755"/>
    <lineage>
        <taxon>unclassified sequences</taxon>
        <taxon>metagenomes</taxon>
        <taxon>ecological metagenomes</taxon>
    </lineage>
</organism>
<evidence type="ECO:0000256" key="1">
    <source>
        <dbReference type="ARBA" id="ARBA00001966"/>
    </source>
</evidence>
<evidence type="ECO:0000259" key="7">
    <source>
        <dbReference type="PROSITE" id="PS51918"/>
    </source>
</evidence>
<dbReference type="InterPro" id="IPR051198">
    <property type="entry name" value="BchE-like"/>
</dbReference>
<dbReference type="GO" id="GO:0046872">
    <property type="term" value="F:metal ion binding"/>
    <property type="evidence" value="ECO:0007669"/>
    <property type="project" value="UniProtKB-KW"/>
</dbReference>
<keyword evidence="3" id="KW-0479">Metal-binding</keyword>
<accession>A0A0F9B7K6</accession>
<keyword evidence="5" id="KW-0411">Iron-sulfur</keyword>
<gene>
    <name evidence="8" type="ORF">LCGC14_2483560</name>
</gene>
<dbReference type="PANTHER" id="PTHR43409">
    <property type="entry name" value="ANAEROBIC MAGNESIUM-PROTOPORPHYRIN IX MONOMETHYL ESTER CYCLASE-RELATED"/>
    <property type="match status" value="1"/>
</dbReference>
<feature type="non-terminal residue" evidence="8">
    <location>
        <position position="1"/>
    </location>
</feature>
<comment type="caution">
    <text evidence="8">The sequence shown here is derived from an EMBL/GenBank/DDBJ whole genome shotgun (WGS) entry which is preliminary data.</text>
</comment>
<proteinExistence type="predicted"/>
<feature type="region of interest" description="Disordered" evidence="6">
    <location>
        <begin position="168"/>
        <end position="189"/>
    </location>
</feature>
<reference evidence="8" key="1">
    <citation type="journal article" date="2015" name="Nature">
        <title>Complex archaea that bridge the gap between prokaryotes and eukaryotes.</title>
        <authorList>
            <person name="Spang A."/>
            <person name="Saw J.H."/>
            <person name="Jorgensen S.L."/>
            <person name="Zaremba-Niedzwiedzka K."/>
            <person name="Martijn J."/>
            <person name="Lind A.E."/>
            <person name="van Eijk R."/>
            <person name="Schleper C."/>
            <person name="Guy L."/>
            <person name="Ettema T.J."/>
        </authorList>
    </citation>
    <scope>NUCLEOTIDE SEQUENCE</scope>
</reference>
<dbReference type="GO" id="GO:0051536">
    <property type="term" value="F:iron-sulfur cluster binding"/>
    <property type="evidence" value="ECO:0007669"/>
    <property type="project" value="UniProtKB-KW"/>
</dbReference>
<dbReference type="PANTHER" id="PTHR43409:SF7">
    <property type="entry name" value="BLL1977 PROTEIN"/>
    <property type="match status" value="1"/>
</dbReference>
<dbReference type="GO" id="GO:0005829">
    <property type="term" value="C:cytosol"/>
    <property type="evidence" value="ECO:0007669"/>
    <property type="project" value="TreeGrafter"/>
</dbReference>
<evidence type="ECO:0000256" key="6">
    <source>
        <dbReference type="SAM" id="MobiDB-lite"/>
    </source>
</evidence>
<comment type="cofactor">
    <cofactor evidence="1">
        <name>[4Fe-4S] cluster</name>
        <dbReference type="ChEBI" id="CHEBI:49883"/>
    </cofactor>
</comment>
<dbReference type="InterPro" id="IPR007197">
    <property type="entry name" value="rSAM"/>
</dbReference>